<keyword evidence="6" id="KW-1185">Reference proteome</keyword>
<dbReference type="GO" id="GO:0045116">
    <property type="term" value="P:protein neddylation"/>
    <property type="evidence" value="ECO:0007669"/>
    <property type="project" value="TreeGrafter"/>
</dbReference>
<feature type="coiled-coil region" evidence="3">
    <location>
        <begin position="130"/>
        <end position="157"/>
    </location>
</feature>
<keyword evidence="3" id="KW-0175">Coiled coil</keyword>
<evidence type="ECO:0000256" key="2">
    <source>
        <dbReference type="RuleBase" id="RU410713"/>
    </source>
</evidence>
<dbReference type="Pfam" id="PF03556">
    <property type="entry name" value="Cullin_binding"/>
    <property type="match status" value="1"/>
</dbReference>
<dbReference type="GO" id="GO:0000151">
    <property type="term" value="C:ubiquitin ligase complex"/>
    <property type="evidence" value="ECO:0007669"/>
    <property type="project" value="TreeGrafter"/>
</dbReference>
<sequence>MARPLKANLKQQFISITETNSTTATAWLEKYKWKLEDAMNAYLSNGGVAGEIDETNKGVTLNDIDEDLVKIYEKYQDGQNKEIIDIDGTFQYLEDLGIDPEDMISLTLSYFLESPSTGIFNKSSFLTRWNNEQINNLKDMKVYLEEYQKRINEDMKEFEKIYMFTFDFIKSNRIDKTVNYELSISYWKLLFNQRPEFQNDTWERLEQWFKFVEDEYKRDFSKDSWKMFYYFVKDIISQDPKEFKDYDEMSAWPSVIDEYVEYLRENQLLIE</sequence>
<dbReference type="InterPro" id="IPR042460">
    <property type="entry name" value="DCN1-like_PONY"/>
</dbReference>
<dbReference type="GO" id="GO:0032182">
    <property type="term" value="F:ubiquitin-like protein binding"/>
    <property type="evidence" value="ECO:0007669"/>
    <property type="project" value="TreeGrafter"/>
</dbReference>
<dbReference type="AlphaFoldDB" id="A0A1E4RFU6"/>
<dbReference type="RefSeq" id="XP_020075072.1">
    <property type="nucleotide sequence ID" value="XM_020219349.1"/>
</dbReference>
<comment type="function">
    <text evidence="2">Neddylation of cullins play an essential role in the regulation of SCF-type complexes activity.</text>
</comment>
<dbReference type="Proteomes" id="UP000095085">
    <property type="component" value="Unassembled WGS sequence"/>
</dbReference>
<organism evidence="5 6">
    <name type="scientific">Hyphopichia burtonii NRRL Y-1933</name>
    <dbReference type="NCBI Taxonomy" id="984485"/>
    <lineage>
        <taxon>Eukaryota</taxon>
        <taxon>Fungi</taxon>
        <taxon>Dikarya</taxon>
        <taxon>Ascomycota</taxon>
        <taxon>Saccharomycotina</taxon>
        <taxon>Pichiomycetes</taxon>
        <taxon>Debaryomycetaceae</taxon>
        <taxon>Hyphopichia</taxon>
    </lineage>
</organism>
<evidence type="ECO:0000313" key="6">
    <source>
        <dbReference type="Proteomes" id="UP000095085"/>
    </source>
</evidence>
<dbReference type="InterPro" id="IPR009060">
    <property type="entry name" value="UBA-like_sf"/>
</dbReference>
<dbReference type="SUPFAM" id="SSF46934">
    <property type="entry name" value="UBA-like"/>
    <property type="match status" value="1"/>
</dbReference>
<dbReference type="PANTHER" id="PTHR12281">
    <property type="entry name" value="RP42 RELATED"/>
    <property type="match status" value="1"/>
</dbReference>
<dbReference type="InterPro" id="IPR014764">
    <property type="entry name" value="DCN-prot"/>
</dbReference>
<accession>A0A1E4RFU6</accession>
<feature type="domain" description="DCUN1" evidence="4">
    <location>
        <begin position="63"/>
        <end position="264"/>
    </location>
</feature>
<dbReference type="Gene3D" id="1.10.8.10">
    <property type="entry name" value="DNA helicase RuvA subunit, C-terminal domain"/>
    <property type="match status" value="1"/>
</dbReference>
<dbReference type="PROSITE" id="PS51229">
    <property type="entry name" value="DCUN1"/>
    <property type="match status" value="1"/>
</dbReference>
<proteinExistence type="predicted"/>
<dbReference type="Gene3D" id="1.10.238.200">
    <property type="entry name" value="Cullin, PONY binding domain"/>
    <property type="match status" value="1"/>
</dbReference>
<evidence type="ECO:0000313" key="5">
    <source>
        <dbReference type="EMBL" id="ODV66005.1"/>
    </source>
</evidence>
<dbReference type="PANTHER" id="PTHR12281:SF31">
    <property type="entry name" value="DCN1-LIKE PROTEIN 3"/>
    <property type="match status" value="1"/>
</dbReference>
<dbReference type="EMBL" id="KV454543">
    <property type="protein sequence ID" value="ODV66005.1"/>
    <property type="molecule type" value="Genomic_DNA"/>
</dbReference>
<evidence type="ECO:0000256" key="3">
    <source>
        <dbReference type="SAM" id="Coils"/>
    </source>
</evidence>
<dbReference type="InterPro" id="IPR005176">
    <property type="entry name" value="PONY_dom"/>
</dbReference>
<gene>
    <name evidence="5" type="ORF">HYPBUDRAFT_12606</name>
</gene>
<reference evidence="6" key="1">
    <citation type="submission" date="2016-05" db="EMBL/GenBank/DDBJ databases">
        <title>Comparative genomics of biotechnologically important yeasts.</title>
        <authorList>
            <consortium name="DOE Joint Genome Institute"/>
            <person name="Riley R."/>
            <person name="Haridas S."/>
            <person name="Wolfe K.H."/>
            <person name="Lopes M.R."/>
            <person name="Hittinger C.T."/>
            <person name="Goker M."/>
            <person name="Salamov A."/>
            <person name="Wisecaver J."/>
            <person name="Long T.M."/>
            <person name="Aerts A.L."/>
            <person name="Barry K."/>
            <person name="Choi C."/>
            <person name="Clum A."/>
            <person name="Coughlan A.Y."/>
            <person name="Deshpande S."/>
            <person name="Douglass A.P."/>
            <person name="Hanson S.J."/>
            <person name="Klenk H.-P."/>
            <person name="Labutti K."/>
            <person name="Lapidus A."/>
            <person name="Lindquist E."/>
            <person name="Lipzen A."/>
            <person name="Meier-Kolthoff J.P."/>
            <person name="Ohm R.A."/>
            <person name="Otillar R.P."/>
            <person name="Pangilinan J."/>
            <person name="Peng Y."/>
            <person name="Rokas A."/>
            <person name="Rosa C.A."/>
            <person name="Scheuner C."/>
            <person name="Sibirny A.A."/>
            <person name="Slot J.C."/>
            <person name="Stielow J.B."/>
            <person name="Sun H."/>
            <person name="Kurtzman C.P."/>
            <person name="Blackwell M."/>
            <person name="Grigoriev I.V."/>
            <person name="Jeffries T.W."/>
        </authorList>
    </citation>
    <scope>NUCLEOTIDE SEQUENCE [LARGE SCALE GENOMIC DNA]</scope>
    <source>
        <strain evidence="6">NRRL Y-1933</strain>
    </source>
</reference>
<dbReference type="GO" id="GO:0031624">
    <property type="term" value="F:ubiquitin conjugating enzyme binding"/>
    <property type="evidence" value="ECO:0007669"/>
    <property type="project" value="TreeGrafter"/>
</dbReference>
<evidence type="ECO:0000256" key="1">
    <source>
        <dbReference type="ARBA" id="ARBA00022786"/>
    </source>
</evidence>
<evidence type="ECO:0000259" key="4">
    <source>
        <dbReference type="PROSITE" id="PS51229"/>
    </source>
</evidence>
<dbReference type="GeneID" id="30993899"/>
<protein>
    <recommendedName>
        <fullName evidence="2">Defective in cullin neddylation protein</fullName>
    </recommendedName>
</protein>
<keyword evidence="1" id="KW-0833">Ubl conjugation pathway</keyword>
<name>A0A1E4RFU6_9ASCO</name>
<dbReference type="OrthoDB" id="27198at2759"/>
<dbReference type="CDD" id="cd14273">
    <property type="entry name" value="UBA_TAP-C_like"/>
    <property type="match status" value="1"/>
</dbReference>
<dbReference type="Pfam" id="PF14555">
    <property type="entry name" value="UBA_4"/>
    <property type="match status" value="1"/>
</dbReference>
<dbReference type="STRING" id="984485.A0A1E4RFU6"/>
<dbReference type="GO" id="GO:0097602">
    <property type="term" value="F:cullin family protein binding"/>
    <property type="evidence" value="ECO:0007669"/>
    <property type="project" value="TreeGrafter"/>
</dbReference>
<dbReference type="Gene3D" id="1.10.238.10">
    <property type="entry name" value="EF-hand"/>
    <property type="match status" value="1"/>
</dbReference>